<dbReference type="PIRSF" id="PIRSF004789">
    <property type="entry name" value="DR1281"/>
    <property type="match status" value="1"/>
</dbReference>
<evidence type="ECO:0000313" key="4">
    <source>
        <dbReference type="Proteomes" id="UP000442694"/>
    </source>
</evidence>
<dbReference type="PANTHER" id="PTHR36303:SF1">
    <property type="entry name" value="2',3'-CYCLIC-NUCLEOTIDE 2'-PHOSPHODIESTERASE"/>
    <property type="match status" value="1"/>
</dbReference>
<keyword evidence="2" id="KW-0479">Metal-binding</keyword>
<feature type="binding site" evidence="2">
    <location>
        <position position="68"/>
    </location>
    <ligand>
        <name>Fe cation</name>
        <dbReference type="ChEBI" id="CHEBI:24875"/>
        <label>1</label>
    </ligand>
</feature>
<organism evidence="3 4">
    <name type="scientific">Fluviispira multicolorata</name>
    <dbReference type="NCBI Taxonomy" id="2654512"/>
    <lineage>
        <taxon>Bacteria</taxon>
        <taxon>Pseudomonadati</taxon>
        <taxon>Bdellovibrionota</taxon>
        <taxon>Oligoflexia</taxon>
        <taxon>Silvanigrellales</taxon>
        <taxon>Silvanigrellaceae</taxon>
        <taxon>Fluviispira</taxon>
    </lineage>
</organism>
<feature type="binding site" evidence="2">
    <location>
        <position position="68"/>
    </location>
    <ligand>
        <name>Fe cation</name>
        <dbReference type="ChEBI" id="CHEBI:24875"/>
        <label>2</label>
    </ligand>
</feature>
<feature type="binding site" evidence="2">
    <location>
        <position position="213"/>
    </location>
    <ligand>
        <name>Fe cation</name>
        <dbReference type="ChEBI" id="CHEBI:24875"/>
        <label>1</label>
    </ligand>
</feature>
<comment type="caution">
    <text evidence="3">The sequence shown here is derived from an EMBL/GenBank/DDBJ whole genome shotgun (WGS) entry which is preliminary data.</text>
</comment>
<feature type="active site" description="Proton donor" evidence="1">
    <location>
        <position position="97"/>
    </location>
</feature>
<dbReference type="Gene3D" id="3.60.21.10">
    <property type="match status" value="1"/>
</dbReference>
<evidence type="ECO:0000313" key="3">
    <source>
        <dbReference type="EMBL" id="KAB8029153.1"/>
    </source>
</evidence>
<dbReference type="InterPro" id="IPR029052">
    <property type="entry name" value="Metallo-depent_PP-like"/>
</dbReference>
<dbReference type="GO" id="GO:0004113">
    <property type="term" value="F:2',3'-cyclic-nucleotide 3'-phosphodiesterase activity"/>
    <property type="evidence" value="ECO:0007669"/>
    <property type="project" value="TreeGrafter"/>
</dbReference>
<feature type="binding site" evidence="2">
    <location>
        <position position="69"/>
    </location>
    <ligand>
        <name>Fe cation</name>
        <dbReference type="ChEBI" id="CHEBI:24875"/>
        <label>1</label>
    </ligand>
</feature>
<dbReference type="PANTHER" id="PTHR36303">
    <property type="entry name" value="2',3'-CYCLIC-NUCLEOTIDE 2'-PHOSPHODIESTERASE"/>
    <property type="match status" value="1"/>
</dbReference>
<feature type="binding site" evidence="2">
    <location>
        <position position="37"/>
    </location>
    <ligand>
        <name>Fe cation</name>
        <dbReference type="ChEBI" id="CHEBI:24875"/>
        <label>1</label>
    </ligand>
</feature>
<gene>
    <name evidence="3" type="ORF">GCL57_11485</name>
</gene>
<keyword evidence="4" id="KW-1185">Reference proteome</keyword>
<accession>A0A833N4X5</accession>
<sequence length="310" mass="35049">MQNKFTAHSFSGDSSFSSIAQLLKPSHESIKVLMIGDVLGRGGRRILKKVIPQLKHEIQLDFITINGENLAGGFGITEKIFDEIKTMGIDAVTMGNHWKDKSDVHNIRKKHRDLVLPQNLIGISHIDKAPSFFIKERNKSIHIINLMGNFAMREEYKSPFEFLLKEKENFLDKVKSGSHIVIADIHAEASSEKQAIAWMYDGILAALIGTHTHTPTSDERLTENGTAFLTDIGMTGPYDSVIGMNKERIINRFSNPGIKMAHEVAEKDLWFNGFLIEICPKKNLAFACHRLQYRSGYEENWIITSLNKIN</sequence>
<dbReference type="Proteomes" id="UP000442694">
    <property type="component" value="Unassembled WGS sequence"/>
</dbReference>
<feature type="binding site" evidence="2">
    <location>
        <position position="186"/>
    </location>
    <ligand>
        <name>Fe cation</name>
        <dbReference type="ChEBI" id="CHEBI:24875"/>
        <label>2</label>
    </ligand>
</feature>
<dbReference type="InterPro" id="IPR005235">
    <property type="entry name" value="YmdB-like"/>
</dbReference>
<feature type="binding site" evidence="2">
    <location>
        <position position="211"/>
    </location>
    <ligand>
        <name>Fe cation</name>
        <dbReference type="ChEBI" id="CHEBI:24875"/>
        <label>2</label>
    </ligand>
</feature>
<dbReference type="AlphaFoldDB" id="A0A833N4X5"/>
<reference evidence="3 4" key="1">
    <citation type="submission" date="2019-10" db="EMBL/GenBank/DDBJ databases">
        <title>New genus of Silvanigrellaceae.</title>
        <authorList>
            <person name="Pitt A."/>
            <person name="Hahn M.W."/>
        </authorList>
    </citation>
    <scope>NUCLEOTIDE SEQUENCE [LARGE SCALE GENOMIC DNA]</scope>
    <source>
        <strain evidence="3 4">33A1-SZDP</strain>
    </source>
</reference>
<proteinExistence type="predicted"/>
<evidence type="ECO:0000256" key="1">
    <source>
        <dbReference type="PIRSR" id="PIRSR004789-50"/>
    </source>
</evidence>
<name>A0A833N4X5_9BACT</name>
<dbReference type="SUPFAM" id="SSF56300">
    <property type="entry name" value="Metallo-dependent phosphatases"/>
    <property type="match status" value="1"/>
</dbReference>
<dbReference type="RefSeq" id="WP_152213494.1">
    <property type="nucleotide sequence ID" value="NZ_WFLN01000008.1"/>
</dbReference>
<feature type="binding site" evidence="2">
    <location>
        <position position="96"/>
    </location>
    <ligand>
        <name>Fe cation</name>
        <dbReference type="ChEBI" id="CHEBI:24875"/>
        <label>2</label>
    </ligand>
</feature>
<dbReference type="EMBL" id="WFLN01000008">
    <property type="protein sequence ID" value="KAB8029153.1"/>
    <property type="molecule type" value="Genomic_DNA"/>
</dbReference>
<dbReference type="Pfam" id="PF13277">
    <property type="entry name" value="YmdB"/>
    <property type="match status" value="1"/>
</dbReference>
<dbReference type="GO" id="GO:0046872">
    <property type="term" value="F:metal ion binding"/>
    <property type="evidence" value="ECO:0007669"/>
    <property type="project" value="UniProtKB-KW"/>
</dbReference>
<protein>
    <submittedName>
        <fullName evidence="3">Metallophosphoesterase</fullName>
    </submittedName>
</protein>
<evidence type="ECO:0000256" key="2">
    <source>
        <dbReference type="PIRSR" id="PIRSR004789-51"/>
    </source>
</evidence>